<evidence type="ECO:0000313" key="2">
    <source>
        <dbReference type="Proteomes" id="UP001432180"/>
    </source>
</evidence>
<proteinExistence type="predicted"/>
<gene>
    <name evidence="1" type="primary">csy3_1</name>
    <name evidence="1" type="ORF">Thiowin_04102</name>
</gene>
<dbReference type="EMBL" id="CP121472">
    <property type="protein sequence ID" value="WPL18998.1"/>
    <property type="molecule type" value="Genomic_DNA"/>
</dbReference>
<evidence type="ECO:0000313" key="1">
    <source>
        <dbReference type="EMBL" id="WPL18998.1"/>
    </source>
</evidence>
<dbReference type="NCBIfam" id="TIGR02566">
    <property type="entry name" value="cas_Csy3"/>
    <property type="match status" value="1"/>
</dbReference>
<organism evidence="1 2">
    <name type="scientific">Thiorhodovibrio winogradskyi</name>
    <dbReference type="NCBI Taxonomy" id="77007"/>
    <lineage>
        <taxon>Bacteria</taxon>
        <taxon>Pseudomonadati</taxon>
        <taxon>Pseudomonadota</taxon>
        <taxon>Gammaproteobacteria</taxon>
        <taxon>Chromatiales</taxon>
        <taxon>Chromatiaceae</taxon>
        <taxon>Thiorhodovibrio</taxon>
    </lineage>
</organism>
<dbReference type="RefSeq" id="WP_408034109.1">
    <property type="nucleotide sequence ID" value="NZ_CP121472.1"/>
</dbReference>
<sequence>MVVRFSVRFLDLRDALHAVSAAKGDQDTSLPERYRASFAAFVERAIGSAGVDEVATRFARNIANGRWLWRNRTLARALSITTTLEFNGNGHTLSFDALSIPTRHFDGYAERERSLAGAIADGLNGRAKTSILVEALVDFGIPGAVEVFPSQSYVPGKPSGFARPLYCVGHPQRAPSGVSEVDGVRVMGQAALRDQKLTNALRTIDTWYPGYDPLVNRPIAIEPNGASLREQRFFRVKHSSAFELSRQLNVLDPNTPDGMYMLGVLVRGGVLSSAKE</sequence>
<name>A0ABZ0SD95_9GAMM</name>
<dbReference type="Proteomes" id="UP001432180">
    <property type="component" value="Chromosome"/>
</dbReference>
<accession>A0ABZ0SD95</accession>
<dbReference type="InterPro" id="IPR013399">
    <property type="entry name" value="CRISPR-assoc_prot_Csy3"/>
</dbReference>
<dbReference type="Pfam" id="PF09615">
    <property type="entry name" value="Cas_Csy3"/>
    <property type="match status" value="1"/>
</dbReference>
<keyword evidence="2" id="KW-1185">Reference proteome</keyword>
<protein>
    <submittedName>
        <fullName evidence="1">CRISPR-associated protein Csy3</fullName>
    </submittedName>
</protein>
<reference evidence="1 2" key="1">
    <citation type="journal article" date="2023" name="Microorganisms">
        <title>Thiorhodovibrio frisius and Trv. litoralis spp. nov., Two Novel Members from a Clade of Fastidious Purple Sulfur Bacteria That Exhibit Unique Red-Shifted Light-Harvesting Capabilities.</title>
        <authorList>
            <person name="Methner A."/>
            <person name="Kuzyk S.B."/>
            <person name="Petersen J."/>
            <person name="Bauer S."/>
            <person name="Brinkmann H."/>
            <person name="Sichau K."/>
            <person name="Wanner G."/>
            <person name="Wolf J."/>
            <person name="Neumann-Schaal M."/>
            <person name="Henke P."/>
            <person name="Tank M."/>
            <person name="Sproer C."/>
            <person name="Bunk B."/>
            <person name="Overmann J."/>
        </authorList>
    </citation>
    <scope>NUCLEOTIDE SEQUENCE [LARGE SCALE GENOMIC DNA]</scope>
    <source>
        <strain evidence="1 2">DSM 6702</strain>
    </source>
</reference>